<evidence type="ECO:0000256" key="5">
    <source>
        <dbReference type="ARBA" id="ARBA00022525"/>
    </source>
</evidence>
<evidence type="ECO:0000259" key="11">
    <source>
        <dbReference type="Pfam" id="PF00962"/>
    </source>
</evidence>
<dbReference type="Proteomes" id="UP000693946">
    <property type="component" value="Linkage Group LG10"/>
</dbReference>
<dbReference type="GO" id="GO:0005615">
    <property type="term" value="C:extracellular space"/>
    <property type="evidence" value="ECO:0007669"/>
    <property type="project" value="InterPro"/>
</dbReference>
<dbReference type="EMBL" id="JAGKHQ010000002">
    <property type="protein sequence ID" value="KAG7523131.1"/>
    <property type="molecule type" value="Genomic_DNA"/>
</dbReference>
<dbReference type="PANTHER" id="PTHR11409:SF45">
    <property type="entry name" value="ADENOSINE DEAMINASE 2-A"/>
    <property type="match status" value="1"/>
</dbReference>
<evidence type="ECO:0000256" key="4">
    <source>
        <dbReference type="ARBA" id="ARBA00012784"/>
    </source>
</evidence>
<evidence type="ECO:0000259" key="12">
    <source>
        <dbReference type="Pfam" id="PF08451"/>
    </source>
</evidence>
<keyword evidence="8" id="KW-0378">Hydrolase</keyword>
<feature type="domain" description="Adenosine deaminase" evidence="11">
    <location>
        <begin position="248"/>
        <end position="512"/>
    </location>
</feature>
<dbReference type="InterPro" id="IPR006331">
    <property type="entry name" value="ADGF"/>
</dbReference>
<dbReference type="GO" id="GO:0046103">
    <property type="term" value="P:inosine biosynthetic process"/>
    <property type="evidence" value="ECO:0007669"/>
    <property type="project" value="TreeGrafter"/>
</dbReference>
<keyword evidence="14" id="KW-1185">Reference proteome</keyword>
<evidence type="ECO:0000256" key="2">
    <source>
        <dbReference type="ARBA" id="ARBA00004613"/>
    </source>
</evidence>
<dbReference type="InterPro" id="IPR001365">
    <property type="entry name" value="A_deaminase_dom"/>
</dbReference>
<dbReference type="NCBIfam" id="TIGR01431">
    <property type="entry name" value="adm_rel"/>
    <property type="match status" value="1"/>
</dbReference>
<protein>
    <recommendedName>
        <fullName evidence="4">adenosine deaminase</fullName>
        <ecNumber evidence="4">3.5.4.4</ecNumber>
    </recommendedName>
</protein>
<keyword evidence="7" id="KW-0732">Signal</keyword>
<name>A0AAV6T1A4_SOLSE</name>
<dbReference type="PANTHER" id="PTHR11409">
    <property type="entry name" value="ADENOSINE DEAMINASE"/>
    <property type="match status" value="1"/>
</dbReference>
<comment type="subcellular location">
    <subcellularLocation>
        <location evidence="2">Secreted</location>
    </subcellularLocation>
</comment>
<evidence type="ECO:0000256" key="3">
    <source>
        <dbReference type="ARBA" id="ARBA00006083"/>
    </source>
</evidence>
<evidence type="ECO:0000256" key="10">
    <source>
        <dbReference type="SAM" id="MobiDB-lite"/>
    </source>
</evidence>
<evidence type="ECO:0000256" key="6">
    <source>
        <dbReference type="ARBA" id="ARBA00022723"/>
    </source>
</evidence>
<evidence type="ECO:0000256" key="8">
    <source>
        <dbReference type="ARBA" id="ARBA00022801"/>
    </source>
</evidence>
<keyword evidence="6" id="KW-0479">Metal-binding</keyword>
<comment type="caution">
    <text evidence="13">The sequence shown here is derived from an EMBL/GenBank/DDBJ whole genome shotgun (WGS) entry which is preliminary data.</text>
</comment>
<feature type="region of interest" description="Disordered" evidence="10">
    <location>
        <begin position="1"/>
        <end position="20"/>
    </location>
</feature>
<comment type="catalytic activity">
    <reaction evidence="9">
        <text>adenosine + H2O + H(+) = inosine + NH4(+)</text>
        <dbReference type="Rhea" id="RHEA:24408"/>
        <dbReference type="ChEBI" id="CHEBI:15377"/>
        <dbReference type="ChEBI" id="CHEBI:15378"/>
        <dbReference type="ChEBI" id="CHEBI:16335"/>
        <dbReference type="ChEBI" id="CHEBI:17596"/>
        <dbReference type="ChEBI" id="CHEBI:28938"/>
        <dbReference type="EC" id="3.5.4.4"/>
    </reaction>
</comment>
<keyword evidence="5" id="KW-0964">Secreted</keyword>
<organism evidence="13 14">
    <name type="scientific">Solea senegalensis</name>
    <name type="common">Senegalese sole</name>
    <dbReference type="NCBI Taxonomy" id="28829"/>
    <lineage>
        <taxon>Eukaryota</taxon>
        <taxon>Metazoa</taxon>
        <taxon>Chordata</taxon>
        <taxon>Craniata</taxon>
        <taxon>Vertebrata</taxon>
        <taxon>Euteleostomi</taxon>
        <taxon>Actinopterygii</taxon>
        <taxon>Neopterygii</taxon>
        <taxon>Teleostei</taxon>
        <taxon>Neoteleostei</taxon>
        <taxon>Acanthomorphata</taxon>
        <taxon>Carangaria</taxon>
        <taxon>Pleuronectiformes</taxon>
        <taxon>Pleuronectoidei</taxon>
        <taxon>Soleidae</taxon>
        <taxon>Solea</taxon>
    </lineage>
</organism>
<gene>
    <name evidence="13" type="ORF">JOB18_040095</name>
</gene>
<dbReference type="InterPro" id="IPR013659">
    <property type="entry name" value="A_deaminase_N"/>
</dbReference>
<comment type="cofactor">
    <cofactor evidence="1">
        <name>Zn(2+)</name>
        <dbReference type="ChEBI" id="CHEBI:29105"/>
    </cofactor>
</comment>
<dbReference type="Pfam" id="PF00962">
    <property type="entry name" value="A_deaminase"/>
    <property type="match status" value="1"/>
</dbReference>
<dbReference type="GO" id="GO:0006154">
    <property type="term" value="P:adenosine catabolic process"/>
    <property type="evidence" value="ECO:0007669"/>
    <property type="project" value="InterPro"/>
</dbReference>
<sequence>MGAGLSLTKTQGQPEAHGSEKTMAAQLQRLHVVVVHLLLLDYLSGVHSMPDPRQREALIQLEVSMQTGGQMVLTDAEQQLDSLLFKMKQREMQGAAFPPAMHFFKARQLIRNSPIFSLLQKMPKGGALHVHDFSVVDVEWLVKNVTYRPHCYMCFTKDQSIRFIFSSQWPKPLPICSSWFLLEDLRAKTTNTTELDNSIMGNLTLFTDQDPETAYPSQDVVWDVFEQSFLALMGLVTYAPVFRDYYHQSLAQFYMDNVMYLELRALLPEVYELDGSTHDRAWTLKTYEEVTREFTAEHPDFYGAKIIFTIHRGVNVSTMTGVVEEAMKLQRNFPDIMAGFDLVGREDRGKPLWYFRDALSIPVERGVTLPFFFHAGETDREGTEVDQNLLDALLFNTSRIGHGFALTRHPVAKELSQKRGVAIEVCPISNQVMMLVNDMRNHPAAALMSENHPLVISSDDPAMFGASGLSYDFYEAFVGFGGLRSNLGSLKQLAINSIRYSSLTPKQQEKVLAMWQIRWNKFVSENAF</sequence>
<proteinExistence type="inferred from homology"/>
<evidence type="ECO:0000256" key="9">
    <source>
        <dbReference type="ARBA" id="ARBA00047764"/>
    </source>
</evidence>
<dbReference type="GO" id="GO:0004000">
    <property type="term" value="F:adenosine deaminase activity"/>
    <property type="evidence" value="ECO:0007669"/>
    <property type="project" value="InterPro"/>
</dbReference>
<dbReference type="EC" id="3.5.4.4" evidence="4"/>
<dbReference type="AlphaFoldDB" id="A0AAV6T1A4"/>
<evidence type="ECO:0000256" key="7">
    <source>
        <dbReference type="ARBA" id="ARBA00022729"/>
    </source>
</evidence>
<dbReference type="Pfam" id="PF08451">
    <property type="entry name" value="A_deaminase_N"/>
    <property type="match status" value="1"/>
</dbReference>
<comment type="similarity">
    <text evidence="3">Belongs to the metallo-dependent hydrolases superfamily. Adenosine and AMP deaminases family. ADGF subfamily.</text>
</comment>
<evidence type="ECO:0000313" key="13">
    <source>
        <dbReference type="EMBL" id="KAG7523131.1"/>
    </source>
</evidence>
<accession>A0AAV6T1A4</accession>
<feature type="domain" description="Adenosine/AMP deaminase N-terminal" evidence="12">
    <location>
        <begin position="53"/>
        <end position="119"/>
    </location>
</feature>
<dbReference type="FunFam" id="3.20.20.140:FF:000017">
    <property type="entry name" value="Adenosine deaminase 2"/>
    <property type="match status" value="1"/>
</dbReference>
<reference evidence="13 14" key="1">
    <citation type="journal article" date="2021" name="Sci. Rep.">
        <title>Chromosome anchoring in Senegalese sole (Solea senegalensis) reveals sex-associated markers and genome rearrangements in flatfish.</title>
        <authorList>
            <person name="Guerrero-Cozar I."/>
            <person name="Gomez-Garrido J."/>
            <person name="Berbel C."/>
            <person name="Martinez-Blanch J.F."/>
            <person name="Alioto T."/>
            <person name="Claros M.G."/>
            <person name="Gagnaire P.A."/>
            <person name="Manchado M."/>
        </authorList>
    </citation>
    <scope>NUCLEOTIDE SEQUENCE [LARGE SCALE GENOMIC DNA]</scope>
    <source>
        <strain evidence="13">Sse05_10M</strain>
    </source>
</reference>
<evidence type="ECO:0000313" key="14">
    <source>
        <dbReference type="Proteomes" id="UP000693946"/>
    </source>
</evidence>
<dbReference type="GO" id="GO:0046872">
    <property type="term" value="F:metal ion binding"/>
    <property type="evidence" value="ECO:0007669"/>
    <property type="project" value="UniProtKB-KW"/>
</dbReference>
<dbReference type="InterPro" id="IPR006330">
    <property type="entry name" value="Ado/ade_deaminase"/>
</dbReference>
<evidence type="ECO:0000256" key="1">
    <source>
        <dbReference type="ARBA" id="ARBA00001947"/>
    </source>
</evidence>
<dbReference type="CDD" id="cd01321">
    <property type="entry name" value="ADGF"/>
    <property type="match status" value="1"/>
</dbReference>